<evidence type="ECO:0000256" key="5">
    <source>
        <dbReference type="ARBA" id="ARBA00023136"/>
    </source>
</evidence>
<dbReference type="InterPro" id="IPR005821">
    <property type="entry name" value="Ion_trans_dom"/>
</dbReference>
<feature type="transmembrane region" description="Helical" evidence="6">
    <location>
        <begin position="174"/>
        <end position="198"/>
    </location>
</feature>
<dbReference type="InterPro" id="IPR024862">
    <property type="entry name" value="TRPV"/>
</dbReference>
<evidence type="ECO:0000313" key="8">
    <source>
        <dbReference type="EMBL" id="CAE0130874.1"/>
    </source>
</evidence>
<evidence type="ECO:0000256" key="1">
    <source>
        <dbReference type="ARBA" id="ARBA00004141"/>
    </source>
</evidence>
<dbReference type="AlphaFoldDB" id="A0A7S3BDM0"/>
<proteinExistence type="predicted"/>
<keyword evidence="5 6" id="KW-0472">Membrane</keyword>
<feature type="transmembrane region" description="Helical" evidence="6">
    <location>
        <begin position="55"/>
        <end position="76"/>
    </location>
</feature>
<evidence type="ECO:0000259" key="7">
    <source>
        <dbReference type="Pfam" id="PF00520"/>
    </source>
</evidence>
<dbReference type="EMBL" id="HBHX01051413">
    <property type="protein sequence ID" value="CAE0130874.1"/>
    <property type="molecule type" value="Transcribed_RNA"/>
</dbReference>
<evidence type="ECO:0000256" key="6">
    <source>
        <dbReference type="SAM" id="Phobius"/>
    </source>
</evidence>
<name>A0A7S3BDM0_9EUKA</name>
<keyword evidence="4 6" id="KW-1133">Transmembrane helix</keyword>
<evidence type="ECO:0000256" key="2">
    <source>
        <dbReference type="ARBA" id="ARBA00022692"/>
    </source>
</evidence>
<keyword evidence="3" id="KW-0677">Repeat</keyword>
<sequence>MILAGYESDLGEIHLDTASRRLKTSGASAAEAEESGVMSMAALSELSRISGTAPFVWLMLALSIYFSATAFTDALLMPFEQLSVFVLSVYRVLSNDLFVFMILFSIFISIFYITLYVIFPTAGDVPPIPQVPQFGHAPDALQALMTLAFLGEPIELNVESAGLEQLGGFQKVNFFLFVGFYLFYVLMSLILLLNLLIAMLSHTFSAVRDASTLQGRRAFAQCVLRLELAAESLGMETLVGEVVGGKRVFTFRDVDSNAQGETAYGDEGDIFADPIEAPRWAEKLSTQVAELQAQLAAMSTQFEMAMPSATSVRIVSEPPVVYTRN</sequence>
<dbReference type="Pfam" id="PF00520">
    <property type="entry name" value="Ion_trans"/>
    <property type="match status" value="1"/>
</dbReference>
<comment type="subcellular location">
    <subcellularLocation>
        <location evidence="1">Membrane</location>
        <topology evidence="1">Multi-pass membrane protein</topology>
    </subcellularLocation>
</comment>
<accession>A0A7S3BDM0</accession>
<evidence type="ECO:0000256" key="3">
    <source>
        <dbReference type="ARBA" id="ARBA00022737"/>
    </source>
</evidence>
<keyword evidence="2 6" id="KW-0812">Transmembrane</keyword>
<evidence type="ECO:0000256" key="4">
    <source>
        <dbReference type="ARBA" id="ARBA00022989"/>
    </source>
</evidence>
<dbReference type="PANTHER" id="PTHR10582">
    <property type="entry name" value="TRANSIENT RECEPTOR POTENTIAL ION CHANNEL PROTEIN"/>
    <property type="match status" value="1"/>
</dbReference>
<organism evidence="8">
    <name type="scientific">Haptolina ericina</name>
    <dbReference type="NCBI Taxonomy" id="156174"/>
    <lineage>
        <taxon>Eukaryota</taxon>
        <taxon>Haptista</taxon>
        <taxon>Haptophyta</taxon>
        <taxon>Prymnesiophyceae</taxon>
        <taxon>Prymnesiales</taxon>
        <taxon>Prymnesiaceae</taxon>
        <taxon>Haptolina</taxon>
    </lineage>
</organism>
<feature type="transmembrane region" description="Helical" evidence="6">
    <location>
        <begin position="97"/>
        <end position="119"/>
    </location>
</feature>
<protein>
    <recommendedName>
        <fullName evidence="7">Ion transport domain-containing protein</fullName>
    </recommendedName>
</protein>
<reference evidence="8" key="1">
    <citation type="submission" date="2021-01" db="EMBL/GenBank/DDBJ databases">
        <authorList>
            <person name="Corre E."/>
            <person name="Pelletier E."/>
            <person name="Niang G."/>
            <person name="Scheremetjew M."/>
            <person name="Finn R."/>
            <person name="Kale V."/>
            <person name="Holt S."/>
            <person name="Cochrane G."/>
            <person name="Meng A."/>
            <person name="Brown T."/>
            <person name="Cohen L."/>
        </authorList>
    </citation>
    <scope>NUCLEOTIDE SEQUENCE</scope>
    <source>
        <strain evidence="8">CCMP281</strain>
    </source>
</reference>
<gene>
    <name evidence="8" type="ORF">HERI1096_LOCUS28386</name>
</gene>
<dbReference type="GO" id="GO:0098703">
    <property type="term" value="P:calcium ion import across plasma membrane"/>
    <property type="evidence" value="ECO:0007669"/>
    <property type="project" value="TreeGrafter"/>
</dbReference>
<dbReference type="PANTHER" id="PTHR10582:SF2">
    <property type="entry name" value="INACTIVE"/>
    <property type="match status" value="1"/>
</dbReference>
<dbReference type="GO" id="GO:0005886">
    <property type="term" value="C:plasma membrane"/>
    <property type="evidence" value="ECO:0007669"/>
    <property type="project" value="TreeGrafter"/>
</dbReference>
<feature type="domain" description="Ion transport" evidence="7">
    <location>
        <begin position="79"/>
        <end position="210"/>
    </location>
</feature>
<dbReference type="GO" id="GO:0005216">
    <property type="term" value="F:monoatomic ion channel activity"/>
    <property type="evidence" value="ECO:0007669"/>
    <property type="project" value="InterPro"/>
</dbReference>